<name>A0ABP4FSA1_9PSEU</name>
<dbReference type="SMART" id="SM00833">
    <property type="entry name" value="CobW_C"/>
    <property type="match status" value="1"/>
</dbReference>
<dbReference type="NCBIfam" id="NF047431">
    <property type="entry name" value="hiber_recruit"/>
    <property type="match status" value="1"/>
</dbReference>
<dbReference type="InterPro" id="IPR027417">
    <property type="entry name" value="P-loop_NTPase"/>
</dbReference>
<evidence type="ECO:0000256" key="1">
    <source>
        <dbReference type="SAM" id="MobiDB-lite"/>
    </source>
</evidence>
<reference evidence="4" key="1">
    <citation type="journal article" date="2019" name="Int. J. Syst. Evol. Microbiol.">
        <title>The Global Catalogue of Microorganisms (GCM) 10K type strain sequencing project: providing services to taxonomists for standard genome sequencing and annotation.</title>
        <authorList>
            <consortium name="The Broad Institute Genomics Platform"/>
            <consortium name="The Broad Institute Genome Sequencing Center for Infectious Disease"/>
            <person name="Wu L."/>
            <person name="Ma J."/>
        </authorList>
    </citation>
    <scope>NUCLEOTIDE SEQUENCE [LARGE SCALE GENOMIC DNA]</scope>
    <source>
        <strain evidence="4">JCM 13022</strain>
    </source>
</reference>
<keyword evidence="4" id="KW-1185">Reference proteome</keyword>
<feature type="region of interest" description="Disordered" evidence="1">
    <location>
        <begin position="378"/>
        <end position="418"/>
    </location>
</feature>
<dbReference type="Gene3D" id="3.40.50.300">
    <property type="entry name" value="P-loop containing nucleotide triphosphate hydrolases"/>
    <property type="match status" value="1"/>
</dbReference>
<organism evidence="3 4">
    <name type="scientific">Prauserella alba</name>
    <dbReference type="NCBI Taxonomy" id="176898"/>
    <lineage>
        <taxon>Bacteria</taxon>
        <taxon>Bacillati</taxon>
        <taxon>Actinomycetota</taxon>
        <taxon>Actinomycetes</taxon>
        <taxon>Pseudonocardiales</taxon>
        <taxon>Pseudonocardiaceae</taxon>
        <taxon>Prauserella</taxon>
    </lineage>
</organism>
<proteinExistence type="predicted"/>
<dbReference type="SUPFAM" id="SSF90002">
    <property type="entry name" value="Hypothetical protein YjiA, C-terminal domain"/>
    <property type="match status" value="1"/>
</dbReference>
<feature type="compositionally biased region" description="Basic and acidic residues" evidence="1">
    <location>
        <begin position="225"/>
        <end position="235"/>
    </location>
</feature>
<evidence type="ECO:0000259" key="2">
    <source>
        <dbReference type="SMART" id="SM00833"/>
    </source>
</evidence>
<dbReference type="InterPro" id="IPR051927">
    <property type="entry name" value="Zn_Chap_cDPG_Synth"/>
</dbReference>
<feature type="region of interest" description="Disordered" evidence="1">
    <location>
        <begin position="223"/>
        <end position="243"/>
    </location>
</feature>
<sequence length="418" mass="44887">MIDPHRTPLVLLTGLAEPPVRLLADRLTADTPGTALVHHDLRHADDGVIRRLVRLGSAERIGSVPLDHGCVSCTLRQDLLPLLRALSRRPEVERIVVRLDEALEPELVCRELHTALVDDTPITADVEVEAVITAIDQESWLGAATGDAALGELDLHAGPDDDRTLAQVAVAQAEFADVLVLAGEAPDAWTAARTGAVLQRLAPRAALLDLCGADTARLLGAVPGDGHRGTPRDPHGPLVTGQPPLDPDCGVTFLTFTAQRPFHPQRLHEALDVLLDGVVRTRGRAWLAGRPDDHLWVESAGGGLGIRLAGSWLDSPHGPGWDDVSPERRTFAALRWDPVWGDRVQELAVLAHRADPADIDRTLRGALLTDAELAEGPEAWHHYPDPFAAGHDESRDDDTAGAEPAGAGDGPTIRHDER</sequence>
<evidence type="ECO:0000313" key="3">
    <source>
        <dbReference type="EMBL" id="GAA1193797.1"/>
    </source>
</evidence>
<dbReference type="Proteomes" id="UP001500467">
    <property type="component" value="Unassembled WGS sequence"/>
</dbReference>
<dbReference type="RefSeq" id="WP_253854122.1">
    <property type="nucleotide sequence ID" value="NZ_BAAALM010000002.1"/>
</dbReference>
<gene>
    <name evidence="3" type="ORF">GCM10009675_05640</name>
</gene>
<feature type="domain" description="CobW C-terminal" evidence="2">
    <location>
        <begin position="251"/>
        <end position="367"/>
    </location>
</feature>
<protein>
    <submittedName>
        <fullName evidence="3">GTP-binding protein</fullName>
    </submittedName>
</protein>
<feature type="compositionally biased region" description="Basic and acidic residues" evidence="1">
    <location>
        <begin position="378"/>
        <end position="398"/>
    </location>
</feature>
<comment type="caution">
    <text evidence="3">The sequence shown here is derived from an EMBL/GenBank/DDBJ whole genome shotgun (WGS) entry which is preliminary data.</text>
</comment>
<dbReference type="Pfam" id="PF02492">
    <property type="entry name" value="cobW"/>
    <property type="match status" value="1"/>
</dbReference>
<accession>A0ABP4FSA1</accession>
<dbReference type="PANTHER" id="PTHR43603">
    <property type="entry name" value="COBW DOMAIN-CONTAINING PROTEIN DDB_G0274527"/>
    <property type="match status" value="1"/>
</dbReference>
<dbReference type="PANTHER" id="PTHR43603:SF1">
    <property type="entry name" value="ZINC-REGULATED GTPASE METALLOPROTEIN ACTIVATOR 1"/>
    <property type="match status" value="1"/>
</dbReference>
<dbReference type="InterPro" id="IPR011629">
    <property type="entry name" value="CobW-like_C"/>
</dbReference>
<evidence type="ECO:0000313" key="4">
    <source>
        <dbReference type="Proteomes" id="UP001500467"/>
    </source>
</evidence>
<dbReference type="EMBL" id="BAAALM010000002">
    <property type="protein sequence ID" value="GAA1193797.1"/>
    <property type="molecule type" value="Genomic_DNA"/>
</dbReference>
<dbReference type="InterPro" id="IPR003495">
    <property type="entry name" value="CobW/HypB/UreG_nucleotide-bd"/>
</dbReference>
<dbReference type="Pfam" id="PF07683">
    <property type="entry name" value="CobW_C"/>
    <property type="match status" value="1"/>
</dbReference>